<dbReference type="GeneID" id="36567329"/>
<dbReference type="AlphaFoldDB" id="A0A2P7YKH2"/>
<evidence type="ECO:0000313" key="1">
    <source>
        <dbReference type="EMBL" id="PSK36468.1"/>
    </source>
</evidence>
<dbReference type="OrthoDB" id="4091270at2759"/>
<reference evidence="1 2" key="1">
    <citation type="submission" date="2018-03" db="EMBL/GenBank/DDBJ databases">
        <title>Candida pseudohaemulonii genome assembly and annotation.</title>
        <authorList>
            <person name="Munoz J.F."/>
            <person name="Gade L.G."/>
            <person name="Chow N.A."/>
            <person name="Litvintseva A.P."/>
            <person name="Loparev V.N."/>
            <person name="Cuomo C.A."/>
        </authorList>
    </citation>
    <scope>NUCLEOTIDE SEQUENCE [LARGE SCALE GENOMIC DNA]</scope>
    <source>
        <strain evidence="1 2">B12108</strain>
    </source>
</reference>
<evidence type="ECO:0000313" key="2">
    <source>
        <dbReference type="Proteomes" id="UP000241107"/>
    </source>
</evidence>
<name>A0A2P7YKH2_9ASCO</name>
<proteinExistence type="predicted"/>
<organism evidence="1 2">
    <name type="scientific">Candidozyma pseudohaemuli</name>
    <dbReference type="NCBI Taxonomy" id="418784"/>
    <lineage>
        <taxon>Eukaryota</taxon>
        <taxon>Fungi</taxon>
        <taxon>Dikarya</taxon>
        <taxon>Ascomycota</taxon>
        <taxon>Saccharomycotina</taxon>
        <taxon>Pichiomycetes</taxon>
        <taxon>Metschnikowiaceae</taxon>
        <taxon>Candidozyma</taxon>
    </lineage>
</organism>
<gene>
    <name evidence="1" type="ORF">C7M61_003941</name>
</gene>
<dbReference type="RefSeq" id="XP_024712573.1">
    <property type="nucleotide sequence ID" value="XM_024859271.1"/>
</dbReference>
<comment type="caution">
    <text evidence="1">The sequence shown here is derived from an EMBL/GenBank/DDBJ whole genome shotgun (WGS) entry which is preliminary data.</text>
</comment>
<dbReference type="VEuPathDB" id="FungiDB:C7M61_003941"/>
<sequence length="387" mass="44101">MSFRELCNDFCVSQAKSVKYLERAAQEVTLPKDSPTNYPKLPYDVSIYIKKLSLFLFEVANRQDDPRLQVCEVLNRVVLSNEDIHNAVRRISEVIKGLDHEIIQLEQVFAMVIENFGQGIFALAKGAGRPGKSQESENYEAGLAMVKFSQMVNPPRPKREELRQVDPWNVPLNSACDVRITTTKAGKESPKIQGKGSKRADMKQAIGRLQRLKEVPNPGKAAFDSPGPFSDLKRLEISVLEQLYVVMNFCEDQLRFAHWWLDFLGGHKYDYCYEQYIEKCRWQAQNSGRYIQRLARLRQQVATMVGFFSSRPIDKAEVDEFAQLVTSSLVISSAEWYEQMAIGFSGALWSEIEREYGAAVLATERCLSMEVDDGSKRKVQSDLSDLK</sequence>
<keyword evidence="2" id="KW-1185">Reference proteome</keyword>
<dbReference type="Proteomes" id="UP000241107">
    <property type="component" value="Unassembled WGS sequence"/>
</dbReference>
<protein>
    <submittedName>
        <fullName evidence="1">Uncharacterized protein</fullName>
    </submittedName>
</protein>
<accession>A0A2P7YKH2</accession>
<dbReference type="EMBL" id="PYFQ01000011">
    <property type="protein sequence ID" value="PSK36468.1"/>
    <property type="molecule type" value="Genomic_DNA"/>
</dbReference>